<dbReference type="Proteomes" id="UP000008037">
    <property type="component" value="Chromosome"/>
</dbReference>
<name>K0INR2_NITGG</name>
<dbReference type="KEGG" id="nga:Ngar_c29000"/>
<accession>K0INR2</accession>
<dbReference type="PANTHER" id="PTHR34387">
    <property type="entry name" value="SLR1258 PROTEIN"/>
    <property type="match status" value="1"/>
</dbReference>
<protein>
    <submittedName>
        <fullName evidence="1">Uncharacterized protein</fullName>
    </submittedName>
</protein>
<dbReference type="Pfam" id="PF04402">
    <property type="entry name" value="SIMPL"/>
    <property type="match status" value="1"/>
</dbReference>
<organism evidence="1 2">
    <name type="scientific">Nitrososphaera gargensis (strain Ga9.2)</name>
    <dbReference type="NCBI Taxonomy" id="1237085"/>
    <lineage>
        <taxon>Archaea</taxon>
        <taxon>Nitrososphaerota</taxon>
        <taxon>Nitrososphaeria</taxon>
        <taxon>Nitrososphaerales</taxon>
        <taxon>Nitrososphaeraceae</taxon>
        <taxon>Nitrososphaera</taxon>
    </lineage>
</organism>
<dbReference type="Gene3D" id="3.30.110.170">
    <property type="entry name" value="Protein of unknown function (DUF541), domain 1"/>
    <property type="match status" value="1"/>
</dbReference>
<dbReference type="EMBL" id="CP002408">
    <property type="protein sequence ID" value="AFU59819.1"/>
    <property type="molecule type" value="Genomic_DNA"/>
</dbReference>
<sequence length="170" mass="18681">MYFFISAERQEEIRDSLIVDAIANARHRAEVTAEAVGMSIYRIQSINLNYVYFPVFSRGIAAAEPVATPILPGEQQVSSMTVNIVFYMSGAAVSSGGSEDDGGGSFGLTEPAMEFLLSKLPELGIQIKDKLNVHMDQVVHISENEYHVEFSVRDVNGQMHDAHIEVVDGM</sequence>
<dbReference type="AlphaFoldDB" id="K0INR2"/>
<dbReference type="InterPro" id="IPR052022">
    <property type="entry name" value="26kDa_periplasmic_antigen"/>
</dbReference>
<dbReference type="PANTHER" id="PTHR34387:SF2">
    <property type="entry name" value="SLR1258 PROTEIN"/>
    <property type="match status" value="1"/>
</dbReference>
<evidence type="ECO:0000313" key="2">
    <source>
        <dbReference type="Proteomes" id="UP000008037"/>
    </source>
</evidence>
<dbReference type="GO" id="GO:0006974">
    <property type="term" value="P:DNA damage response"/>
    <property type="evidence" value="ECO:0007669"/>
    <property type="project" value="TreeGrafter"/>
</dbReference>
<dbReference type="InParanoid" id="K0INR2"/>
<dbReference type="HOGENOM" id="CLU_1567210_0_0_2"/>
<gene>
    <name evidence="1" type="ordered locus">Ngar_c29000</name>
</gene>
<dbReference type="STRING" id="1237085.Ngar_c29000"/>
<proteinExistence type="predicted"/>
<keyword evidence="2" id="KW-1185">Reference proteome</keyword>
<dbReference type="InterPro" id="IPR007497">
    <property type="entry name" value="SIMPL/DUF541"/>
</dbReference>
<dbReference type="BioCyc" id="CNIT1237085:G1324-2900-MONOMER"/>
<evidence type="ECO:0000313" key="1">
    <source>
        <dbReference type="EMBL" id="AFU59819.1"/>
    </source>
</evidence>
<dbReference type="OrthoDB" id="12132at2157"/>
<reference evidence="1 2" key="1">
    <citation type="journal article" date="2012" name="Environ. Microbiol.">
        <title>The genome of the ammonia-oxidizing Candidatus Nitrososphaera gargensis: insights into metabolic versatility and environmental adaptations.</title>
        <authorList>
            <person name="Spang A."/>
            <person name="Poehlein A."/>
            <person name="Offre P."/>
            <person name="Zumbragel S."/>
            <person name="Haider S."/>
            <person name="Rychlik N."/>
            <person name="Nowka B."/>
            <person name="Schmeisser C."/>
            <person name="Lebedeva E.V."/>
            <person name="Rattei T."/>
            <person name="Bohm C."/>
            <person name="Schmid M."/>
            <person name="Galushko A."/>
            <person name="Hatzenpichler R."/>
            <person name="Weinmaier T."/>
            <person name="Daniel R."/>
            <person name="Schleper C."/>
            <person name="Spieck E."/>
            <person name="Streit W."/>
            <person name="Wagner M."/>
        </authorList>
    </citation>
    <scope>NUCLEOTIDE SEQUENCE [LARGE SCALE GENOMIC DNA]</scope>
    <source>
        <strain evidence="2">Ga9.2</strain>
    </source>
</reference>